<dbReference type="PROSITE" id="PS00519">
    <property type="entry name" value="HTH_ASNC_1"/>
    <property type="match status" value="1"/>
</dbReference>
<dbReference type="EMBL" id="BMHV01000011">
    <property type="protein sequence ID" value="GGF64076.1"/>
    <property type="molecule type" value="Genomic_DNA"/>
</dbReference>
<dbReference type="GO" id="GO:0006355">
    <property type="term" value="P:regulation of DNA-templated transcription"/>
    <property type="evidence" value="ECO:0007669"/>
    <property type="project" value="UniProtKB-ARBA"/>
</dbReference>
<organism evidence="5 6">
    <name type="scientific">Terasakiella brassicae</name>
    <dbReference type="NCBI Taxonomy" id="1634917"/>
    <lineage>
        <taxon>Bacteria</taxon>
        <taxon>Pseudomonadati</taxon>
        <taxon>Pseudomonadota</taxon>
        <taxon>Alphaproteobacteria</taxon>
        <taxon>Rhodospirillales</taxon>
        <taxon>Terasakiellaceae</taxon>
        <taxon>Terasakiella</taxon>
    </lineage>
</organism>
<evidence type="ECO:0000259" key="4">
    <source>
        <dbReference type="PROSITE" id="PS50956"/>
    </source>
</evidence>
<dbReference type="SUPFAM" id="SSF46785">
    <property type="entry name" value="Winged helix' DNA-binding domain"/>
    <property type="match status" value="1"/>
</dbReference>
<dbReference type="InterPro" id="IPR011991">
    <property type="entry name" value="ArsR-like_HTH"/>
</dbReference>
<evidence type="ECO:0000313" key="5">
    <source>
        <dbReference type="EMBL" id="GGF64076.1"/>
    </source>
</evidence>
<evidence type="ECO:0000256" key="3">
    <source>
        <dbReference type="ARBA" id="ARBA00023163"/>
    </source>
</evidence>
<dbReference type="InterPro" id="IPR019888">
    <property type="entry name" value="Tscrpt_reg_AsnC-like"/>
</dbReference>
<dbReference type="Pfam" id="PF01037">
    <property type="entry name" value="AsnC_trans_reg"/>
    <property type="match status" value="1"/>
</dbReference>
<dbReference type="PANTHER" id="PTHR30154">
    <property type="entry name" value="LEUCINE-RESPONSIVE REGULATORY PROTEIN"/>
    <property type="match status" value="1"/>
</dbReference>
<dbReference type="InterPro" id="IPR036388">
    <property type="entry name" value="WH-like_DNA-bd_sf"/>
</dbReference>
<reference evidence="5" key="2">
    <citation type="submission" date="2020-09" db="EMBL/GenBank/DDBJ databases">
        <authorList>
            <person name="Sun Q."/>
            <person name="Zhou Y."/>
        </authorList>
    </citation>
    <scope>NUCLEOTIDE SEQUENCE</scope>
    <source>
        <strain evidence="5">CGMCC 1.15254</strain>
    </source>
</reference>
<dbReference type="SMART" id="SM00344">
    <property type="entry name" value="HTH_ASNC"/>
    <property type="match status" value="1"/>
</dbReference>
<dbReference type="AlphaFoldDB" id="A0A917C035"/>
<dbReference type="InterPro" id="IPR019885">
    <property type="entry name" value="Tscrpt_reg_HTH_AsnC-type_CS"/>
</dbReference>
<evidence type="ECO:0000256" key="2">
    <source>
        <dbReference type="ARBA" id="ARBA00023125"/>
    </source>
</evidence>
<protein>
    <submittedName>
        <fullName evidence="5">AsnC family transcriptional regulator</fullName>
    </submittedName>
</protein>
<dbReference type="Gene3D" id="1.10.10.10">
    <property type="entry name" value="Winged helix-like DNA-binding domain superfamily/Winged helix DNA-binding domain"/>
    <property type="match status" value="1"/>
</dbReference>
<accession>A0A917C035</accession>
<dbReference type="PROSITE" id="PS50956">
    <property type="entry name" value="HTH_ASNC_2"/>
    <property type="match status" value="1"/>
</dbReference>
<dbReference type="InterPro" id="IPR036390">
    <property type="entry name" value="WH_DNA-bd_sf"/>
</dbReference>
<comment type="caution">
    <text evidence="5">The sequence shown here is derived from an EMBL/GenBank/DDBJ whole genome shotgun (WGS) entry which is preliminary data.</text>
</comment>
<gene>
    <name evidence="5" type="ORF">GCM10011332_17640</name>
</gene>
<dbReference type="SUPFAM" id="SSF54909">
    <property type="entry name" value="Dimeric alpha+beta barrel"/>
    <property type="match status" value="1"/>
</dbReference>
<dbReference type="InterPro" id="IPR011008">
    <property type="entry name" value="Dimeric_a/b-barrel"/>
</dbReference>
<dbReference type="GO" id="GO:0043200">
    <property type="term" value="P:response to amino acid"/>
    <property type="evidence" value="ECO:0007669"/>
    <property type="project" value="TreeGrafter"/>
</dbReference>
<proteinExistence type="predicted"/>
<keyword evidence="6" id="KW-1185">Reference proteome</keyword>
<dbReference type="GO" id="GO:0005829">
    <property type="term" value="C:cytosol"/>
    <property type="evidence" value="ECO:0007669"/>
    <property type="project" value="TreeGrafter"/>
</dbReference>
<sequence>MDKIDRNIVTILQKNADVTNAALAEQVNLSPSSCLRRVQRLKRTGVIKKTVAIIDDKVLGRNLIAVVEVDLDRHGAQAQAVLHERLRQEISVTQAYGITGESDCLLILKLADMDEYRQVCERLFNHDKNVIRFRTSFVMNVIQS</sequence>
<dbReference type="InterPro" id="IPR000485">
    <property type="entry name" value="AsnC-type_HTH_dom"/>
</dbReference>
<dbReference type="Pfam" id="PF13412">
    <property type="entry name" value="HTH_24"/>
    <property type="match status" value="1"/>
</dbReference>
<keyword evidence="1" id="KW-0805">Transcription regulation</keyword>
<dbReference type="InterPro" id="IPR019887">
    <property type="entry name" value="Tscrpt_reg_AsnC/Lrp_C"/>
</dbReference>
<dbReference type="Proteomes" id="UP000632498">
    <property type="component" value="Unassembled WGS sequence"/>
</dbReference>
<dbReference type="CDD" id="cd00090">
    <property type="entry name" value="HTH_ARSR"/>
    <property type="match status" value="1"/>
</dbReference>
<feature type="domain" description="HTH asnC-type" evidence="4">
    <location>
        <begin position="1"/>
        <end position="62"/>
    </location>
</feature>
<dbReference type="GO" id="GO:0043565">
    <property type="term" value="F:sequence-specific DNA binding"/>
    <property type="evidence" value="ECO:0007669"/>
    <property type="project" value="InterPro"/>
</dbReference>
<dbReference type="RefSeq" id="WP_188663967.1">
    <property type="nucleotide sequence ID" value="NZ_BMHV01000011.1"/>
</dbReference>
<evidence type="ECO:0000256" key="1">
    <source>
        <dbReference type="ARBA" id="ARBA00023015"/>
    </source>
</evidence>
<name>A0A917C035_9PROT</name>
<reference evidence="5" key="1">
    <citation type="journal article" date="2014" name="Int. J. Syst. Evol. Microbiol.">
        <title>Complete genome sequence of Corynebacterium casei LMG S-19264T (=DSM 44701T), isolated from a smear-ripened cheese.</title>
        <authorList>
            <consortium name="US DOE Joint Genome Institute (JGI-PGF)"/>
            <person name="Walter F."/>
            <person name="Albersmeier A."/>
            <person name="Kalinowski J."/>
            <person name="Ruckert C."/>
        </authorList>
    </citation>
    <scope>NUCLEOTIDE SEQUENCE</scope>
    <source>
        <strain evidence="5">CGMCC 1.15254</strain>
    </source>
</reference>
<keyword evidence="2" id="KW-0238">DNA-binding</keyword>
<evidence type="ECO:0000313" key="6">
    <source>
        <dbReference type="Proteomes" id="UP000632498"/>
    </source>
</evidence>
<dbReference type="PANTHER" id="PTHR30154:SF34">
    <property type="entry name" value="TRANSCRIPTIONAL REGULATOR AZLB"/>
    <property type="match status" value="1"/>
</dbReference>
<keyword evidence="3" id="KW-0804">Transcription</keyword>
<dbReference type="PRINTS" id="PR00033">
    <property type="entry name" value="HTHASNC"/>
</dbReference>
<dbReference type="Gene3D" id="3.30.70.920">
    <property type="match status" value="1"/>
</dbReference>